<dbReference type="EMBL" id="CP060828">
    <property type="protein sequence ID" value="QNP71075.1"/>
    <property type="molecule type" value="Genomic_DNA"/>
</dbReference>
<dbReference type="RefSeq" id="WP_187748050.1">
    <property type="nucleotide sequence ID" value="NZ_CP060828.1"/>
</dbReference>
<dbReference type="AlphaFoldDB" id="A0A7H0IE59"/>
<keyword evidence="3" id="KW-1185">Reference proteome</keyword>
<feature type="compositionally biased region" description="Low complexity" evidence="1">
    <location>
        <begin position="121"/>
        <end position="143"/>
    </location>
</feature>
<feature type="region of interest" description="Disordered" evidence="1">
    <location>
        <begin position="98"/>
        <end position="155"/>
    </location>
</feature>
<sequence>MTIRQVSLVEPVGAGAAVWTTLPIRGRPSVRAWVAAARVRAAVASPGFGAPSTRMSTSSTNVSPVVSSCCSVSSVAWPTVRPSWRAIRDTRPGSAYKLSASARATRSDTGRRMSTPAAVNACASQSRTSSASASPSAGLTSGPSGTGGSSPSHRTYVRCRRQGAPSSTPGGVRSNVLSAPGCSRCRAAHTASNTPASSHTRSPASWTRMCRSLVTGSV</sequence>
<gene>
    <name evidence="2" type="ORF">IAG44_17620</name>
</gene>
<name>A0A7H0IE59_9ACTN</name>
<accession>A0A7H0IE59</accession>
<organism evidence="2 3">
    <name type="scientific">Streptomyces roseirectus</name>
    <dbReference type="NCBI Taxonomy" id="2768066"/>
    <lineage>
        <taxon>Bacteria</taxon>
        <taxon>Bacillati</taxon>
        <taxon>Actinomycetota</taxon>
        <taxon>Actinomycetes</taxon>
        <taxon>Kitasatosporales</taxon>
        <taxon>Streptomycetaceae</taxon>
        <taxon>Streptomyces</taxon>
    </lineage>
</organism>
<proteinExistence type="predicted"/>
<dbReference type="Proteomes" id="UP000516052">
    <property type="component" value="Chromosome"/>
</dbReference>
<reference evidence="2 3" key="1">
    <citation type="submission" date="2020-08" db="EMBL/GenBank/DDBJ databases">
        <title>A novel species.</title>
        <authorList>
            <person name="Gao J."/>
        </authorList>
    </citation>
    <scope>NUCLEOTIDE SEQUENCE [LARGE SCALE GENOMIC DNA]</scope>
    <source>
        <strain evidence="2 3">CRXT-G-22</strain>
    </source>
</reference>
<dbReference type="KEGG" id="sroi:IAG44_17620"/>
<protein>
    <submittedName>
        <fullName evidence="2">Uncharacterized protein</fullName>
    </submittedName>
</protein>
<evidence type="ECO:0000313" key="2">
    <source>
        <dbReference type="EMBL" id="QNP71075.1"/>
    </source>
</evidence>
<evidence type="ECO:0000313" key="3">
    <source>
        <dbReference type="Proteomes" id="UP000516052"/>
    </source>
</evidence>
<evidence type="ECO:0000256" key="1">
    <source>
        <dbReference type="SAM" id="MobiDB-lite"/>
    </source>
</evidence>